<evidence type="ECO:0000256" key="8">
    <source>
        <dbReference type="ARBA" id="ARBA00022840"/>
    </source>
</evidence>
<dbReference type="InterPro" id="IPR000014">
    <property type="entry name" value="PAS"/>
</dbReference>
<feature type="transmembrane region" description="Helical" evidence="12">
    <location>
        <begin position="127"/>
        <end position="159"/>
    </location>
</feature>
<gene>
    <name evidence="14" type="ORF">AB6724_10645</name>
</gene>
<keyword evidence="7 14" id="KW-0418">Kinase</keyword>
<dbReference type="InterPro" id="IPR036890">
    <property type="entry name" value="HATPase_C_sf"/>
</dbReference>
<name>A0ABV3ZUU9_9BURK</name>
<evidence type="ECO:0000256" key="1">
    <source>
        <dbReference type="ARBA" id="ARBA00000085"/>
    </source>
</evidence>
<dbReference type="PROSITE" id="PS50109">
    <property type="entry name" value="HIS_KIN"/>
    <property type="match status" value="1"/>
</dbReference>
<dbReference type="Pfam" id="PF25323">
    <property type="entry name" value="6TM_PilS"/>
    <property type="match status" value="1"/>
</dbReference>
<dbReference type="InterPro" id="IPR003594">
    <property type="entry name" value="HATPase_dom"/>
</dbReference>
<dbReference type="InterPro" id="IPR035965">
    <property type="entry name" value="PAS-like_dom_sf"/>
</dbReference>
<dbReference type="PANTHER" id="PTHR42878">
    <property type="entry name" value="TWO-COMPONENT HISTIDINE KINASE"/>
    <property type="match status" value="1"/>
</dbReference>
<keyword evidence="6" id="KW-0547">Nucleotide-binding</keyword>
<dbReference type="RefSeq" id="WP_369338501.1">
    <property type="nucleotide sequence ID" value="NZ_JBFYGN010000010.1"/>
</dbReference>
<evidence type="ECO:0000256" key="7">
    <source>
        <dbReference type="ARBA" id="ARBA00022777"/>
    </source>
</evidence>
<comment type="subcellular location">
    <subcellularLocation>
        <location evidence="2">Membrane</location>
        <topology evidence="2">Multi-pass membrane protein</topology>
    </subcellularLocation>
</comment>
<keyword evidence="11 12" id="KW-0472">Membrane</keyword>
<dbReference type="InterPro" id="IPR050351">
    <property type="entry name" value="BphY/WalK/GraS-like"/>
</dbReference>
<evidence type="ECO:0000256" key="6">
    <source>
        <dbReference type="ARBA" id="ARBA00022741"/>
    </source>
</evidence>
<dbReference type="SUPFAM" id="SSF55785">
    <property type="entry name" value="PYP-like sensor domain (PAS domain)"/>
    <property type="match status" value="1"/>
</dbReference>
<dbReference type="Gene3D" id="3.30.565.10">
    <property type="entry name" value="Histidine kinase-like ATPase, C-terminal domain"/>
    <property type="match status" value="1"/>
</dbReference>
<dbReference type="InterPro" id="IPR036097">
    <property type="entry name" value="HisK_dim/P_sf"/>
</dbReference>
<evidence type="ECO:0000313" key="15">
    <source>
        <dbReference type="Proteomes" id="UP001561046"/>
    </source>
</evidence>
<sequence length="596" mass="65446">MAEPAPLWQHTAIPLEAAISRQADASLNAPFIRLWQAFLSGRILLALALVLLQTLSQQLQNMGSSLVWLVCLGYLVLTVLLRLTAGRHLPAPQAGMQWLPVIGVDIAAIFLLQILQTGALNYTALLAIPILISSALGSLLLAFGTTASITLLMLAVVSWQQAHGQGDATQAYYQTAFACAGYFCVAYLTHELAKRVRRERATALFNRLRTQTQEQVNTLVINHLSDGVLVVDSSLQVQQANPAALQLLGLPSSHSQSFSLQTYSRWEPLAEAAHASFAHARPLSVTLHLQATPQSGRTGLHVRTRITEVAAPYLDVEPGAEARHCLCVMFLHDLREMEAQLRTEKLASMGRMSAAVAHEIRNPLAAITQANALLAEDLGSQPTQQQLCRIVGQNADRLARIAEEILNIARVQQGHDAHPGQALALDALLALIGQEWQNQATPPRRLLLQLDAPARHILFDEEHLRRVLINLLDNAQRHRSHAGKASSLQLISGHGPDAALAPELARRDMSWFMVWSDGAPLESSVQRHLFEPFFSSQSRSSGLGLYICRELCQRYEATISYRRLARHGVDGNAFIVSLRNAPSTPMDRSLFDSIMV</sequence>
<dbReference type="Proteomes" id="UP001561046">
    <property type="component" value="Unassembled WGS sequence"/>
</dbReference>
<evidence type="ECO:0000256" key="11">
    <source>
        <dbReference type="ARBA" id="ARBA00023136"/>
    </source>
</evidence>
<proteinExistence type="predicted"/>
<comment type="catalytic activity">
    <reaction evidence="1">
        <text>ATP + protein L-histidine = ADP + protein N-phospho-L-histidine.</text>
        <dbReference type="EC" id="2.7.13.3"/>
    </reaction>
</comment>
<organism evidence="14 15">
    <name type="scientific">Comamonas guangdongensis</name>
    <dbReference type="NCBI Taxonomy" id="510515"/>
    <lineage>
        <taxon>Bacteria</taxon>
        <taxon>Pseudomonadati</taxon>
        <taxon>Pseudomonadota</taxon>
        <taxon>Betaproteobacteria</taxon>
        <taxon>Burkholderiales</taxon>
        <taxon>Comamonadaceae</taxon>
        <taxon>Comamonas</taxon>
    </lineage>
</organism>
<dbReference type="CDD" id="cd00082">
    <property type="entry name" value="HisKA"/>
    <property type="match status" value="1"/>
</dbReference>
<dbReference type="SMART" id="SM00387">
    <property type="entry name" value="HATPase_c"/>
    <property type="match status" value="1"/>
</dbReference>
<comment type="caution">
    <text evidence="14">The sequence shown here is derived from an EMBL/GenBank/DDBJ whole genome shotgun (WGS) entry which is preliminary data.</text>
</comment>
<evidence type="ECO:0000256" key="3">
    <source>
        <dbReference type="ARBA" id="ARBA00012438"/>
    </source>
</evidence>
<dbReference type="InterPro" id="IPR003661">
    <property type="entry name" value="HisK_dim/P_dom"/>
</dbReference>
<evidence type="ECO:0000256" key="4">
    <source>
        <dbReference type="ARBA" id="ARBA00022679"/>
    </source>
</evidence>
<dbReference type="SUPFAM" id="SSF55874">
    <property type="entry name" value="ATPase domain of HSP90 chaperone/DNA topoisomerase II/histidine kinase"/>
    <property type="match status" value="1"/>
</dbReference>
<evidence type="ECO:0000259" key="13">
    <source>
        <dbReference type="PROSITE" id="PS50109"/>
    </source>
</evidence>
<keyword evidence="10" id="KW-0902">Two-component regulatory system</keyword>
<dbReference type="SUPFAM" id="SSF47384">
    <property type="entry name" value="Homodimeric domain of signal transducing histidine kinase"/>
    <property type="match status" value="1"/>
</dbReference>
<dbReference type="EC" id="2.7.13.3" evidence="3"/>
<dbReference type="Pfam" id="PF00512">
    <property type="entry name" value="HisKA"/>
    <property type="match status" value="1"/>
</dbReference>
<feature type="domain" description="Histidine kinase" evidence="13">
    <location>
        <begin position="355"/>
        <end position="582"/>
    </location>
</feature>
<dbReference type="PANTHER" id="PTHR42878:SF7">
    <property type="entry name" value="SENSOR HISTIDINE KINASE GLRK"/>
    <property type="match status" value="1"/>
</dbReference>
<keyword evidence="4" id="KW-0808">Transferase</keyword>
<dbReference type="Pfam" id="PF13188">
    <property type="entry name" value="PAS_8"/>
    <property type="match status" value="1"/>
</dbReference>
<dbReference type="Gene3D" id="1.10.287.130">
    <property type="match status" value="1"/>
</dbReference>
<feature type="transmembrane region" description="Helical" evidence="12">
    <location>
        <begin position="97"/>
        <end position="115"/>
    </location>
</feature>
<reference evidence="14 15" key="1">
    <citation type="journal article" date="2013" name="Int. J. Syst. Evol. Microbiol.">
        <title>Comamonas guangdongensis sp. nov., isolated from subterranean forest sediment, and emended description of the genus Comamonas.</title>
        <authorList>
            <person name="Zhang J."/>
            <person name="Wang Y."/>
            <person name="Zhou S."/>
            <person name="Wu C."/>
            <person name="He J."/>
            <person name="Li F."/>
        </authorList>
    </citation>
    <scope>NUCLEOTIDE SEQUENCE [LARGE SCALE GENOMIC DNA]</scope>
    <source>
        <strain evidence="14 15">CCTCC AB2011133</strain>
    </source>
</reference>
<dbReference type="Gene3D" id="3.30.450.20">
    <property type="entry name" value="PAS domain"/>
    <property type="match status" value="1"/>
</dbReference>
<evidence type="ECO:0000256" key="12">
    <source>
        <dbReference type="SAM" id="Phobius"/>
    </source>
</evidence>
<evidence type="ECO:0000256" key="10">
    <source>
        <dbReference type="ARBA" id="ARBA00023012"/>
    </source>
</evidence>
<protein>
    <recommendedName>
        <fullName evidence="3">histidine kinase</fullName>
        <ecNumber evidence="3">2.7.13.3</ecNumber>
    </recommendedName>
</protein>
<dbReference type="EMBL" id="JBFYGN010000010">
    <property type="protein sequence ID" value="MEX8193300.1"/>
    <property type="molecule type" value="Genomic_DNA"/>
</dbReference>
<evidence type="ECO:0000313" key="14">
    <source>
        <dbReference type="EMBL" id="MEX8193300.1"/>
    </source>
</evidence>
<keyword evidence="9 12" id="KW-1133">Transmembrane helix</keyword>
<keyword evidence="15" id="KW-1185">Reference proteome</keyword>
<dbReference type="SMART" id="SM00388">
    <property type="entry name" value="HisKA"/>
    <property type="match status" value="1"/>
</dbReference>
<feature type="transmembrane region" description="Helical" evidence="12">
    <location>
        <begin position="34"/>
        <end position="54"/>
    </location>
</feature>
<dbReference type="InterPro" id="IPR005467">
    <property type="entry name" value="His_kinase_dom"/>
</dbReference>
<evidence type="ECO:0000256" key="9">
    <source>
        <dbReference type="ARBA" id="ARBA00022989"/>
    </source>
</evidence>
<evidence type="ECO:0000256" key="2">
    <source>
        <dbReference type="ARBA" id="ARBA00004141"/>
    </source>
</evidence>
<keyword evidence="8" id="KW-0067">ATP-binding</keyword>
<dbReference type="GO" id="GO:0016301">
    <property type="term" value="F:kinase activity"/>
    <property type="evidence" value="ECO:0007669"/>
    <property type="project" value="UniProtKB-KW"/>
</dbReference>
<dbReference type="Pfam" id="PF02518">
    <property type="entry name" value="HATPase_c"/>
    <property type="match status" value="1"/>
</dbReference>
<feature type="transmembrane region" description="Helical" evidence="12">
    <location>
        <begin position="66"/>
        <end position="85"/>
    </location>
</feature>
<accession>A0ABV3ZUU9</accession>
<evidence type="ECO:0000256" key="5">
    <source>
        <dbReference type="ARBA" id="ARBA00022692"/>
    </source>
</evidence>
<keyword evidence="5 12" id="KW-0812">Transmembrane</keyword>